<proteinExistence type="predicted"/>
<organism evidence="1 2">
    <name type="scientific">Alicyclobacillus mengziensis</name>
    <dbReference type="NCBI Taxonomy" id="2931921"/>
    <lineage>
        <taxon>Bacteria</taxon>
        <taxon>Bacillati</taxon>
        <taxon>Bacillota</taxon>
        <taxon>Bacilli</taxon>
        <taxon>Bacillales</taxon>
        <taxon>Alicyclobacillaceae</taxon>
        <taxon>Alicyclobacillus</taxon>
    </lineage>
</organism>
<name>A0A9X7VW35_9BACL</name>
<evidence type="ECO:0000313" key="2">
    <source>
        <dbReference type="Proteomes" id="UP000663505"/>
    </source>
</evidence>
<dbReference type="Proteomes" id="UP000663505">
    <property type="component" value="Chromosome"/>
</dbReference>
<keyword evidence="2" id="KW-1185">Reference proteome</keyword>
<reference evidence="1 2" key="1">
    <citation type="submission" date="2021-02" db="EMBL/GenBank/DDBJ databases">
        <title>Alicyclobacillus curvatus sp. nov. and Alicyclobacillus mengziensis sp. nov., two acidophilic bacteria isolated from acid mine drainage.</title>
        <authorList>
            <person name="Huang Y."/>
        </authorList>
    </citation>
    <scope>NUCLEOTIDE SEQUENCE [LARGE SCALE GENOMIC DNA]</scope>
    <source>
        <strain evidence="1 2">S30H14</strain>
    </source>
</reference>
<evidence type="ECO:0000313" key="1">
    <source>
        <dbReference type="EMBL" id="QSO45940.1"/>
    </source>
</evidence>
<accession>A0A9X7VW35</accession>
<dbReference type="KEGG" id="afx:JZ786_15510"/>
<protein>
    <submittedName>
        <fullName evidence="1">Uncharacterized protein</fullName>
    </submittedName>
</protein>
<dbReference type="AlphaFoldDB" id="A0A9X7VW35"/>
<sequence>MTPLLERLKDIGAVKSSVNLRVATRTRAAVGSDAKEETSVHGEAAFWGGSLDDSQVGKN</sequence>
<gene>
    <name evidence="1" type="ORF">JZ786_15510</name>
</gene>
<dbReference type="RefSeq" id="WP_206655312.1">
    <property type="nucleotide sequence ID" value="NZ_CP071182.1"/>
</dbReference>
<dbReference type="EMBL" id="CP071182">
    <property type="protein sequence ID" value="QSO45940.1"/>
    <property type="molecule type" value="Genomic_DNA"/>
</dbReference>